<proteinExistence type="inferred from homology"/>
<feature type="chain" id="PRO_5042866606" evidence="2">
    <location>
        <begin position="24"/>
        <end position="362"/>
    </location>
</feature>
<dbReference type="InterPro" id="IPR058625">
    <property type="entry name" value="MdtA-like_BSH"/>
</dbReference>
<dbReference type="AlphaFoldDB" id="A0AAN1CVE6"/>
<dbReference type="Pfam" id="PF25989">
    <property type="entry name" value="YknX_C"/>
    <property type="match status" value="1"/>
</dbReference>
<organism evidence="7 8">
    <name type="scientific">Vibrio natriegens NBRC 15636 = ATCC 14048 = DSM 759</name>
    <dbReference type="NCBI Taxonomy" id="1219067"/>
    <lineage>
        <taxon>Bacteria</taxon>
        <taxon>Pseudomonadati</taxon>
        <taxon>Pseudomonadota</taxon>
        <taxon>Gammaproteobacteria</taxon>
        <taxon>Vibrionales</taxon>
        <taxon>Vibrionaceae</taxon>
        <taxon>Vibrio</taxon>
    </lineage>
</organism>
<feature type="domain" description="Multidrug resistance protein MdtA-like barrel-sandwich hybrid" evidence="4">
    <location>
        <begin position="58"/>
        <end position="179"/>
    </location>
</feature>
<dbReference type="InterPro" id="IPR058637">
    <property type="entry name" value="YknX-like_C"/>
</dbReference>
<dbReference type="InterPro" id="IPR058624">
    <property type="entry name" value="MdtA-like_HH"/>
</dbReference>
<comment type="similarity">
    <text evidence="1">Belongs to the membrane fusion protein (MFP) (TC 8.A.1) family.</text>
</comment>
<gene>
    <name evidence="7" type="ORF">BA890_04510</name>
</gene>
<dbReference type="FunFam" id="2.40.30.170:FF:000010">
    <property type="entry name" value="Efflux RND transporter periplasmic adaptor subunit"/>
    <property type="match status" value="1"/>
</dbReference>
<dbReference type="Pfam" id="PF25917">
    <property type="entry name" value="BSH_RND"/>
    <property type="match status" value="1"/>
</dbReference>
<name>A0AAN1CVE6_VIBNA</name>
<evidence type="ECO:0000259" key="6">
    <source>
        <dbReference type="Pfam" id="PF25989"/>
    </source>
</evidence>
<dbReference type="Gene3D" id="1.10.287.470">
    <property type="entry name" value="Helix hairpin bin"/>
    <property type="match status" value="1"/>
</dbReference>
<sequence length="362" mass="39178">MKATLSLSVLTLSLLLASQTTLAAQRGPTAVTVVTEQVETHEINQSLSLIGKLEAAESVVVASEVSGKVEQIAVKANQNVQQGQLLIKLNDDKARAALVEAQAYLKDEQRKLKEFQRLVARNAITPTEIDAQKASVQIADARLDAAKANLADLHIAAPFSGTVGFIDFSRGKMVSAGTELLTLDDLSVMELDLQVPERYLSKLSVGMEVQAKTSAWGDQTFIGKVTGIDTRISTATLNLRVRIQFDNPENRLKPGMLVNASLAFPAIEAPIIPVQALEYSGTKRYVYVIDENNKATRTEVLLGARVDNEVVIESGVKVGDKIVVQGIVNMRDGVQVEEIVAPLKSPKMTSTNQSNDSDKEEN</sequence>
<dbReference type="InterPro" id="IPR006143">
    <property type="entry name" value="RND_pump_MFP"/>
</dbReference>
<accession>A0AAN1CVE6</accession>
<evidence type="ECO:0000256" key="2">
    <source>
        <dbReference type="SAM" id="SignalP"/>
    </source>
</evidence>
<dbReference type="EMBL" id="CP016345">
    <property type="protein sequence ID" value="ANQ12053.1"/>
    <property type="molecule type" value="Genomic_DNA"/>
</dbReference>
<feature type="domain" description="Multidrug resistance protein MdtA-like alpha-helical hairpin" evidence="3">
    <location>
        <begin position="92"/>
        <end position="151"/>
    </location>
</feature>
<dbReference type="GO" id="GO:0015562">
    <property type="term" value="F:efflux transmembrane transporter activity"/>
    <property type="evidence" value="ECO:0007669"/>
    <property type="project" value="TreeGrafter"/>
</dbReference>
<dbReference type="PANTHER" id="PTHR30469">
    <property type="entry name" value="MULTIDRUG RESISTANCE PROTEIN MDTA"/>
    <property type="match status" value="1"/>
</dbReference>
<dbReference type="NCBIfam" id="TIGR01730">
    <property type="entry name" value="RND_mfp"/>
    <property type="match status" value="1"/>
</dbReference>
<evidence type="ECO:0000259" key="3">
    <source>
        <dbReference type="Pfam" id="PF25876"/>
    </source>
</evidence>
<dbReference type="Gene3D" id="2.40.50.100">
    <property type="match status" value="1"/>
</dbReference>
<evidence type="ECO:0000313" key="8">
    <source>
        <dbReference type="Proteomes" id="UP000092741"/>
    </source>
</evidence>
<dbReference type="KEGG" id="vna:PN96_08835"/>
<evidence type="ECO:0000313" key="7">
    <source>
        <dbReference type="EMBL" id="ANQ12053.1"/>
    </source>
</evidence>
<keyword evidence="8" id="KW-1185">Reference proteome</keyword>
<protein>
    <submittedName>
        <fullName evidence="7">Efflux transporter periplasmic adaptor subunit</fullName>
    </submittedName>
</protein>
<dbReference type="GO" id="GO:1990281">
    <property type="term" value="C:efflux pump complex"/>
    <property type="evidence" value="ECO:0007669"/>
    <property type="project" value="TreeGrafter"/>
</dbReference>
<feature type="domain" description="YknX-like C-terminal permuted SH3-like" evidence="6">
    <location>
        <begin position="272"/>
        <end position="337"/>
    </location>
</feature>
<dbReference type="SUPFAM" id="SSF111369">
    <property type="entry name" value="HlyD-like secretion proteins"/>
    <property type="match status" value="1"/>
</dbReference>
<dbReference type="PANTHER" id="PTHR30469:SF13">
    <property type="entry name" value="HAE1 FAMILY EFFLUX PUMP MFP COMPONENT"/>
    <property type="match status" value="1"/>
</dbReference>
<evidence type="ECO:0000259" key="4">
    <source>
        <dbReference type="Pfam" id="PF25917"/>
    </source>
</evidence>
<reference evidence="7 8" key="1">
    <citation type="submission" date="2016-07" db="EMBL/GenBank/DDBJ databases">
        <title>Developing Vibrio natriegens as a novel, fast-growing host for biotechnology.</title>
        <authorList>
            <person name="Weinstock M.T."/>
            <person name="Hesek E.D."/>
            <person name="Wilson C.M."/>
            <person name="Gibson D.G."/>
        </authorList>
    </citation>
    <scope>NUCLEOTIDE SEQUENCE [LARGE SCALE GENOMIC DNA]</scope>
    <source>
        <strain evidence="7 8">ATCC 14048</strain>
    </source>
</reference>
<dbReference type="FunFam" id="2.40.420.20:FF:000007">
    <property type="entry name" value="HAE1 family efflux pump MFP component"/>
    <property type="match status" value="1"/>
</dbReference>
<evidence type="ECO:0000259" key="5">
    <source>
        <dbReference type="Pfam" id="PF25954"/>
    </source>
</evidence>
<dbReference type="InterPro" id="IPR058792">
    <property type="entry name" value="Beta-barrel_RND_2"/>
</dbReference>
<keyword evidence="2" id="KW-0732">Signal</keyword>
<dbReference type="Pfam" id="PF25954">
    <property type="entry name" value="Beta-barrel_RND_2"/>
    <property type="match status" value="1"/>
</dbReference>
<dbReference type="Gene3D" id="2.40.420.20">
    <property type="match status" value="1"/>
</dbReference>
<dbReference type="Gene3D" id="2.40.30.170">
    <property type="match status" value="1"/>
</dbReference>
<feature type="signal peptide" evidence="2">
    <location>
        <begin position="1"/>
        <end position="23"/>
    </location>
</feature>
<dbReference type="Pfam" id="PF25876">
    <property type="entry name" value="HH_MFP_RND"/>
    <property type="match status" value="1"/>
</dbReference>
<evidence type="ECO:0000256" key="1">
    <source>
        <dbReference type="ARBA" id="ARBA00009477"/>
    </source>
</evidence>
<dbReference type="Proteomes" id="UP000092741">
    <property type="component" value="Chromosome 1"/>
</dbReference>
<feature type="domain" description="CusB-like beta-barrel" evidence="5">
    <location>
        <begin position="191"/>
        <end position="263"/>
    </location>
</feature>